<accession>A0ABW4KS38</accession>
<comment type="caution">
    <text evidence="2">The sequence shown here is derived from an EMBL/GenBank/DDBJ whole genome shotgun (WGS) entry which is preliminary data.</text>
</comment>
<evidence type="ECO:0000256" key="1">
    <source>
        <dbReference type="SAM" id="MobiDB-lite"/>
    </source>
</evidence>
<evidence type="ECO:0008006" key="4">
    <source>
        <dbReference type="Google" id="ProtNLM"/>
    </source>
</evidence>
<feature type="region of interest" description="Disordered" evidence="1">
    <location>
        <begin position="97"/>
        <end position="179"/>
    </location>
</feature>
<reference evidence="3" key="1">
    <citation type="journal article" date="2019" name="Int. J. Syst. Evol. Microbiol.">
        <title>The Global Catalogue of Microorganisms (GCM) 10K type strain sequencing project: providing services to taxonomists for standard genome sequencing and annotation.</title>
        <authorList>
            <consortium name="The Broad Institute Genomics Platform"/>
            <consortium name="The Broad Institute Genome Sequencing Center for Infectious Disease"/>
            <person name="Wu L."/>
            <person name="Ma J."/>
        </authorList>
    </citation>
    <scope>NUCLEOTIDE SEQUENCE [LARGE SCALE GENOMIC DNA]</scope>
    <source>
        <strain evidence="3">LMG 29247</strain>
    </source>
</reference>
<dbReference type="EMBL" id="JBHUEJ010000019">
    <property type="protein sequence ID" value="MFD1710864.1"/>
    <property type="molecule type" value="Genomic_DNA"/>
</dbReference>
<keyword evidence="3" id="KW-1185">Reference proteome</keyword>
<gene>
    <name evidence="2" type="ORF">ACFSF0_09630</name>
</gene>
<dbReference type="Proteomes" id="UP001597304">
    <property type="component" value="Unassembled WGS sequence"/>
</dbReference>
<name>A0ABW4KS38_9BURK</name>
<sequence length="179" mass="19077">MAVQPSSSFARRAALGVAAGALALLGGCVVAPVDGYGYGYDTGSTVVYPGTTYYETPNYYYGGAPYYYGPSFSLGVYGHSYNGHRWHGNNWNRPGGWHGNNGHRPGWQGNHGNRPGGWQGNNGNRPGWQGNNGNRPPPSVQPRPPRPPMPNNGLHPRPGRSFGESGMGIDRRGGTPGNP</sequence>
<feature type="compositionally biased region" description="Polar residues" evidence="1">
    <location>
        <begin position="121"/>
        <end position="133"/>
    </location>
</feature>
<feature type="compositionally biased region" description="Pro residues" evidence="1">
    <location>
        <begin position="135"/>
        <end position="150"/>
    </location>
</feature>
<organism evidence="2 3">
    <name type="scientific">Ottowia flava</name>
    <dbReference type="NCBI Taxonomy" id="2675430"/>
    <lineage>
        <taxon>Bacteria</taxon>
        <taxon>Pseudomonadati</taxon>
        <taxon>Pseudomonadota</taxon>
        <taxon>Betaproteobacteria</taxon>
        <taxon>Burkholderiales</taxon>
        <taxon>Comamonadaceae</taxon>
        <taxon>Ottowia</taxon>
    </lineage>
</organism>
<proteinExistence type="predicted"/>
<evidence type="ECO:0000313" key="3">
    <source>
        <dbReference type="Proteomes" id="UP001597304"/>
    </source>
</evidence>
<protein>
    <recommendedName>
        <fullName evidence="4">Lipoprotein</fullName>
    </recommendedName>
</protein>
<dbReference type="RefSeq" id="WP_147911615.1">
    <property type="nucleotide sequence ID" value="NZ_JBHUEJ010000019.1"/>
</dbReference>
<evidence type="ECO:0000313" key="2">
    <source>
        <dbReference type="EMBL" id="MFD1710864.1"/>
    </source>
</evidence>